<keyword evidence="3" id="KW-1185">Reference proteome</keyword>
<accession>A0A4P6JPC9</accession>
<dbReference type="KEGG" id="kbs:EPA93_13640"/>
<dbReference type="OrthoDB" id="157231at2"/>
<dbReference type="Gene3D" id="3.20.20.150">
    <property type="entry name" value="Divalent-metal-dependent TIM barrel enzymes"/>
    <property type="match status" value="1"/>
</dbReference>
<dbReference type="RefSeq" id="WP_129888054.1">
    <property type="nucleotide sequence ID" value="NZ_CP035758.1"/>
</dbReference>
<keyword evidence="2" id="KW-0255">Endonuclease</keyword>
<dbReference type="PANTHER" id="PTHR12110:SF21">
    <property type="entry name" value="XYLOSE ISOMERASE-LIKE TIM BARREL DOMAIN-CONTAINING PROTEIN"/>
    <property type="match status" value="1"/>
</dbReference>
<gene>
    <name evidence="2" type="ORF">EPA93_13640</name>
</gene>
<proteinExistence type="predicted"/>
<dbReference type="SUPFAM" id="SSF51658">
    <property type="entry name" value="Xylose isomerase-like"/>
    <property type="match status" value="1"/>
</dbReference>
<evidence type="ECO:0000313" key="3">
    <source>
        <dbReference type="Proteomes" id="UP000290365"/>
    </source>
</evidence>
<evidence type="ECO:0000313" key="2">
    <source>
        <dbReference type="EMBL" id="QBD76990.1"/>
    </source>
</evidence>
<dbReference type="Proteomes" id="UP000290365">
    <property type="component" value="Chromosome"/>
</dbReference>
<dbReference type="InterPro" id="IPR050312">
    <property type="entry name" value="IolE/XylAMocC-like"/>
</dbReference>
<sequence length="271" mass="30078">MKIAGMNITYRRFPFEMFLDAMVHLDIEAIELWAGAPHLYIGQASNSEIRNIKRSIKERGLTLCCLTPEQCMYPFNIAAADRKLRELSIDYFKACIYTAVELEVSLVLLTSGLGYFSEVGDEPWKRSADSIAQIAEVAQRVGITLAFEPLTPFESNIITDLKGLARMMAEIQSPALKAMIDTVAMYLARETVEEYLKAFGPDLVHFHLIDGDGSSDAHLAPGDGVLPLQAYIKALRDAAYSGYMTLEIMNGDSPTRPTEALQRACAWLEGI</sequence>
<dbReference type="InterPro" id="IPR013022">
    <property type="entry name" value="Xyl_isomerase-like_TIM-brl"/>
</dbReference>
<name>A0A4P6JPC9_KTERU</name>
<dbReference type="Pfam" id="PF01261">
    <property type="entry name" value="AP_endonuc_2"/>
    <property type="match status" value="1"/>
</dbReference>
<evidence type="ECO:0000259" key="1">
    <source>
        <dbReference type="Pfam" id="PF01261"/>
    </source>
</evidence>
<dbReference type="EMBL" id="CP035758">
    <property type="protein sequence ID" value="QBD76990.1"/>
    <property type="molecule type" value="Genomic_DNA"/>
</dbReference>
<dbReference type="GO" id="GO:0004519">
    <property type="term" value="F:endonuclease activity"/>
    <property type="evidence" value="ECO:0007669"/>
    <property type="project" value="UniProtKB-KW"/>
</dbReference>
<reference evidence="2 3" key="1">
    <citation type="submission" date="2019-01" db="EMBL/GenBank/DDBJ databases">
        <title>Ktedonosporobacter rubrisoli SCAWS-G2.</title>
        <authorList>
            <person name="Huang Y."/>
            <person name="Yan B."/>
        </authorList>
    </citation>
    <scope>NUCLEOTIDE SEQUENCE [LARGE SCALE GENOMIC DNA]</scope>
    <source>
        <strain evidence="2 3">SCAWS-G2</strain>
    </source>
</reference>
<dbReference type="PANTHER" id="PTHR12110">
    <property type="entry name" value="HYDROXYPYRUVATE ISOMERASE"/>
    <property type="match status" value="1"/>
</dbReference>
<feature type="domain" description="Xylose isomerase-like TIM barrel" evidence="1">
    <location>
        <begin position="20"/>
        <end position="269"/>
    </location>
</feature>
<protein>
    <submittedName>
        <fullName evidence="2">Endonuclease</fullName>
    </submittedName>
</protein>
<dbReference type="InterPro" id="IPR036237">
    <property type="entry name" value="Xyl_isomerase-like_sf"/>
</dbReference>
<keyword evidence="2" id="KW-0378">Hydrolase</keyword>
<organism evidence="2 3">
    <name type="scientific">Ktedonosporobacter rubrisoli</name>
    <dbReference type="NCBI Taxonomy" id="2509675"/>
    <lineage>
        <taxon>Bacteria</taxon>
        <taxon>Bacillati</taxon>
        <taxon>Chloroflexota</taxon>
        <taxon>Ktedonobacteria</taxon>
        <taxon>Ktedonobacterales</taxon>
        <taxon>Ktedonosporobacteraceae</taxon>
        <taxon>Ktedonosporobacter</taxon>
    </lineage>
</organism>
<dbReference type="AlphaFoldDB" id="A0A4P6JPC9"/>
<keyword evidence="2" id="KW-0540">Nuclease</keyword>